<evidence type="ECO:0000313" key="2">
    <source>
        <dbReference type="EMBL" id="GIX90669.1"/>
    </source>
</evidence>
<organism evidence="2 3">
    <name type="scientific">Caerostris extrusa</name>
    <name type="common">Bark spider</name>
    <name type="synonym">Caerostris bankana</name>
    <dbReference type="NCBI Taxonomy" id="172846"/>
    <lineage>
        <taxon>Eukaryota</taxon>
        <taxon>Metazoa</taxon>
        <taxon>Ecdysozoa</taxon>
        <taxon>Arthropoda</taxon>
        <taxon>Chelicerata</taxon>
        <taxon>Arachnida</taxon>
        <taxon>Araneae</taxon>
        <taxon>Araneomorphae</taxon>
        <taxon>Entelegynae</taxon>
        <taxon>Araneoidea</taxon>
        <taxon>Araneidae</taxon>
        <taxon>Caerostris</taxon>
    </lineage>
</organism>
<dbReference type="PANTHER" id="PTHR44791">
    <property type="entry name" value="TELOMERASE PROTEIN COMPONENT 1 TEP1"/>
    <property type="match status" value="1"/>
</dbReference>
<dbReference type="SUPFAM" id="SSF140864">
    <property type="entry name" value="TROVE domain-like"/>
    <property type="match status" value="1"/>
</dbReference>
<evidence type="ECO:0000313" key="3">
    <source>
        <dbReference type="Proteomes" id="UP001054945"/>
    </source>
</evidence>
<dbReference type="AlphaFoldDB" id="A0AAV4P0T7"/>
<name>A0AAV4P0T7_CAEEX</name>
<accession>A0AAV4P0T7</accession>
<comment type="caution">
    <text evidence="2">The sequence shown here is derived from an EMBL/GenBank/DDBJ whole genome shotgun (WGS) entry which is preliminary data.</text>
</comment>
<dbReference type="GO" id="GO:0003720">
    <property type="term" value="F:telomerase activity"/>
    <property type="evidence" value="ECO:0007669"/>
    <property type="project" value="TreeGrafter"/>
</dbReference>
<evidence type="ECO:0000259" key="1">
    <source>
        <dbReference type="PROSITE" id="PS50988"/>
    </source>
</evidence>
<dbReference type="EMBL" id="BPLR01003961">
    <property type="protein sequence ID" value="GIX90669.1"/>
    <property type="molecule type" value="Genomic_DNA"/>
</dbReference>
<dbReference type="PANTHER" id="PTHR44791:SF1">
    <property type="entry name" value="TELOMERASE PROTEIN COMPONENT 1"/>
    <property type="match status" value="1"/>
</dbReference>
<dbReference type="GO" id="GO:0000722">
    <property type="term" value="P:telomere maintenance via recombination"/>
    <property type="evidence" value="ECO:0007669"/>
    <property type="project" value="TreeGrafter"/>
</dbReference>
<dbReference type="PROSITE" id="PS50988">
    <property type="entry name" value="TROVE"/>
    <property type="match status" value="1"/>
</dbReference>
<dbReference type="GO" id="GO:0070034">
    <property type="term" value="F:telomerase RNA binding"/>
    <property type="evidence" value="ECO:0007669"/>
    <property type="project" value="TreeGrafter"/>
</dbReference>
<dbReference type="InterPro" id="IPR052652">
    <property type="entry name" value="Telomerase_Complex_Comp"/>
</dbReference>
<protein>
    <submittedName>
        <fullName evidence="2">Telomerase protein component 1</fullName>
    </submittedName>
</protein>
<dbReference type="Pfam" id="PF05731">
    <property type="entry name" value="TROVE"/>
    <property type="match status" value="1"/>
</dbReference>
<sequence length="649" mass="74959">MTTFNLNSRIGSSLLKRKYDFSFLDDAAEDRNPLTSTKNKFLANSFGDTKKAYISEKRGDFSVKKKKKKLKVKSKRLRRACYNADRDRERYRERGESRERDTLRHRFHSKRQIMRSYCLAADEIECSNSEVEGIGAAVAEMSAFQHSGISPSNKKDKLQADYIMLRGCQNLFADMDYPIIERGISSSLLGDSSESTKSCSAPTAQFLPDAPNFVFGSSSSASRGMFRAAPAGVSFSTAFIRPITAPDISEMPVYNFSSDKELVTETYKSFSFVDHQANLLQLEKIHDIKAKKIKFLNIASMALIYSSNLKDVNDTYRMLIQKYADDVKTFEPEFILKVALFSRQELHIRSASNFLLSYAAYCEETRPYLEKYFESCIRLPSDFIEVAELYLVFNDSRLKTRSLPSSLKKVMMKSFSKFDAYQLAKYNREKKGAKTSGFTLKQLIRLLHLNSPAKEIMGLLGKKLSILYKILFFSTEYFLRYPETAEAFRKSRLPGIWDSRRAGERMKLPIPETWETQISSQGNKPEVWGKLIEFDSYFQLVYKIIGKLPYMAMLRNLKNLILSGISQKHHDKILKQLQNKIAVVNSRQTPLQFYEAFKALIDMEDAFYSRNVYANETFKGKPWQKTERLNLRKAFRKFLSLLWETTRKL</sequence>
<dbReference type="Proteomes" id="UP001054945">
    <property type="component" value="Unassembled WGS sequence"/>
</dbReference>
<dbReference type="GO" id="GO:0005697">
    <property type="term" value="C:telomerase holoenzyme complex"/>
    <property type="evidence" value="ECO:0007669"/>
    <property type="project" value="TreeGrafter"/>
</dbReference>
<gene>
    <name evidence="2" type="primary">Tep1</name>
    <name evidence="2" type="ORF">CEXT_586845</name>
</gene>
<keyword evidence="3" id="KW-1185">Reference proteome</keyword>
<reference evidence="2 3" key="1">
    <citation type="submission" date="2021-06" db="EMBL/GenBank/DDBJ databases">
        <title>Caerostris extrusa draft genome.</title>
        <authorList>
            <person name="Kono N."/>
            <person name="Arakawa K."/>
        </authorList>
    </citation>
    <scope>NUCLEOTIDE SEQUENCE [LARGE SCALE GENOMIC DNA]</scope>
</reference>
<dbReference type="InterPro" id="IPR008858">
    <property type="entry name" value="TROVE_dom"/>
</dbReference>
<dbReference type="InterPro" id="IPR037214">
    <property type="entry name" value="TROVE_dom_sf"/>
</dbReference>
<feature type="domain" description="TROVE" evidence="1">
    <location>
        <begin position="273"/>
        <end position="647"/>
    </location>
</feature>
<proteinExistence type="predicted"/>